<dbReference type="EMBL" id="JAVFKY010000001">
    <property type="protein sequence ID" value="KAK5584799.1"/>
    <property type="molecule type" value="Genomic_DNA"/>
</dbReference>
<gene>
    <name evidence="2" type="ORF">RB653_006416</name>
</gene>
<protein>
    <recommendedName>
        <fullName evidence="1">Chromo domain-containing protein</fullName>
    </recommendedName>
</protein>
<proteinExistence type="predicted"/>
<keyword evidence="3" id="KW-1185">Reference proteome</keyword>
<evidence type="ECO:0000259" key="1">
    <source>
        <dbReference type="PROSITE" id="PS50013"/>
    </source>
</evidence>
<comment type="caution">
    <text evidence="2">The sequence shown here is derived from an EMBL/GenBank/DDBJ whole genome shotgun (WGS) entry which is preliminary data.</text>
</comment>
<reference evidence="2 3" key="1">
    <citation type="submission" date="2023-11" db="EMBL/GenBank/DDBJ databases">
        <title>Dfirmibasis_genome.</title>
        <authorList>
            <person name="Edelbroek B."/>
            <person name="Kjellin J."/>
            <person name="Jerlstrom-Hultqvist J."/>
            <person name="Soderbom F."/>
        </authorList>
    </citation>
    <scope>NUCLEOTIDE SEQUENCE [LARGE SCALE GENOMIC DNA]</scope>
    <source>
        <strain evidence="2 3">TNS-C-14</strain>
    </source>
</reference>
<dbReference type="Gene3D" id="2.40.50.40">
    <property type="match status" value="1"/>
</dbReference>
<evidence type="ECO:0000313" key="2">
    <source>
        <dbReference type="EMBL" id="KAK5584799.1"/>
    </source>
</evidence>
<dbReference type="InterPro" id="IPR000953">
    <property type="entry name" value="Chromo/chromo_shadow_dom"/>
</dbReference>
<dbReference type="Pfam" id="PF00385">
    <property type="entry name" value="Chromo"/>
    <property type="match status" value="1"/>
</dbReference>
<dbReference type="Proteomes" id="UP001344447">
    <property type="component" value="Unassembled WGS sequence"/>
</dbReference>
<organism evidence="2 3">
    <name type="scientific">Dictyostelium firmibasis</name>
    <dbReference type="NCBI Taxonomy" id="79012"/>
    <lineage>
        <taxon>Eukaryota</taxon>
        <taxon>Amoebozoa</taxon>
        <taxon>Evosea</taxon>
        <taxon>Eumycetozoa</taxon>
        <taxon>Dictyostelia</taxon>
        <taxon>Dictyosteliales</taxon>
        <taxon>Dictyosteliaceae</taxon>
        <taxon>Dictyostelium</taxon>
    </lineage>
</organism>
<dbReference type="SUPFAM" id="SSF54160">
    <property type="entry name" value="Chromo domain-like"/>
    <property type="match status" value="1"/>
</dbReference>
<name>A0AAN7U2V6_9MYCE</name>
<feature type="domain" description="Chromo" evidence="1">
    <location>
        <begin position="53"/>
        <end position="99"/>
    </location>
</feature>
<evidence type="ECO:0000313" key="3">
    <source>
        <dbReference type="Proteomes" id="UP001344447"/>
    </source>
</evidence>
<sequence length="99" mass="11863">MKRSKLNTIKIDVSDQMKLLPNYCVNISDIKPFLEDRELFNRRVKQDSVPLEDEIEQIIEKRNRTDGSGSRIEYLIRFKNSSEDHDKWVPLYFLDECQQ</sequence>
<dbReference type="PROSITE" id="PS50013">
    <property type="entry name" value="CHROMO_2"/>
    <property type="match status" value="1"/>
</dbReference>
<dbReference type="InterPro" id="IPR016197">
    <property type="entry name" value="Chromo-like_dom_sf"/>
</dbReference>
<dbReference type="AlphaFoldDB" id="A0AAN7U2V6"/>
<dbReference type="InterPro" id="IPR023780">
    <property type="entry name" value="Chromo_domain"/>
</dbReference>
<accession>A0AAN7U2V6</accession>